<dbReference type="EMBL" id="LT859958">
    <property type="protein sequence ID" value="SMX54108.1"/>
    <property type="molecule type" value="Genomic_DNA"/>
</dbReference>
<dbReference type="GO" id="GO:0003677">
    <property type="term" value="F:DNA binding"/>
    <property type="evidence" value="ECO:0007669"/>
    <property type="project" value="InterPro"/>
</dbReference>
<organism evidence="3 4">
    <name type="scientific">Candidatus Brevifilum fermentans</name>
    <dbReference type="NCBI Taxonomy" id="1986204"/>
    <lineage>
        <taxon>Bacteria</taxon>
        <taxon>Bacillati</taxon>
        <taxon>Chloroflexota</taxon>
        <taxon>Anaerolineae</taxon>
        <taxon>Anaerolineales</taxon>
        <taxon>Anaerolineaceae</taxon>
        <taxon>Candidatus Brevifilum</taxon>
    </lineage>
</organism>
<name>A0A1Y6K5E6_9CHLR</name>
<feature type="domain" description="Helix-turn-helix" evidence="1">
    <location>
        <begin position="299"/>
        <end position="346"/>
    </location>
</feature>
<dbReference type="Proteomes" id="UP000195514">
    <property type="component" value="Chromosome I"/>
</dbReference>
<protein>
    <recommendedName>
        <fullName evidence="5">Helix-turn-helix domain-containing protein</fullName>
    </recommendedName>
</protein>
<dbReference type="KEGG" id="abat:CFX1CAM_1043"/>
<dbReference type="Gene3D" id="3.30.479.30">
    <property type="entry name" value="Band 7 domain"/>
    <property type="match status" value="1"/>
</dbReference>
<dbReference type="PANTHER" id="PTHR37826">
    <property type="entry name" value="FLOTILLIN BAND_7_5 DOMAIN PROTEIN"/>
    <property type="match status" value="1"/>
</dbReference>
<dbReference type="NCBIfam" id="TIGR01764">
    <property type="entry name" value="excise"/>
    <property type="match status" value="1"/>
</dbReference>
<dbReference type="AlphaFoldDB" id="A0A1Y6K5E6"/>
<reference evidence="4" key="1">
    <citation type="submission" date="2017-05" db="EMBL/GenBank/DDBJ databases">
        <authorList>
            <person name="Kirkegaard R."/>
            <person name="Mcilroy J S."/>
        </authorList>
    </citation>
    <scope>NUCLEOTIDE SEQUENCE [LARGE SCALE GENOMIC DNA]</scope>
</reference>
<dbReference type="InterPro" id="IPR036013">
    <property type="entry name" value="Band_7/SPFH_dom_sf"/>
</dbReference>
<dbReference type="Pfam" id="PF12728">
    <property type="entry name" value="HTH_17"/>
    <property type="match status" value="1"/>
</dbReference>
<feature type="domain" description="SPFH" evidence="2">
    <location>
        <begin position="19"/>
        <end position="225"/>
    </location>
</feature>
<proteinExistence type="predicted"/>
<dbReference type="InterPro" id="IPR033880">
    <property type="entry name" value="SPFH_YdjI"/>
</dbReference>
<evidence type="ECO:0000313" key="4">
    <source>
        <dbReference type="Proteomes" id="UP000195514"/>
    </source>
</evidence>
<dbReference type="OrthoDB" id="9764015at2"/>
<evidence type="ECO:0000259" key="1">
    <source>
        <dbReference type="Pfam" id="PF12728"/>
    </source>
</evidence>
<dbReference type="CDD" id="cd03408">
    <property type="entry name" value="SPFH_like_u1"/>
    <property type="match status" value="1"/>
</dbReference>
<accession>A0A1Y6K5E6</accession>
<evidence type="ECO:0000313" key="3">
    <source>
        <dbReference type="EMBL" id="SMX54108.1"/>
    </source>
</evidence>
<dbReference type="InterPro" id="IPR041657">
    <property type="entry name" value="HTH_17"/>
</dbReference>
<dbReference type="RefSeq" id="WP_087861984.1">
    <property type="nucleotide sequence ID" value="NZ_LT859958.1"/>
</dbReference>
<evidence type="ECO:0000259" key="2">
    <source>
        <dbReference type="Pfam" id="PF13421"/>
    </source>
</evidence>
<keyword evidence="4" id="KW-1185">Reference proteome</keyword>
<evidence type="ECO:0008006" key="5">
    <source>
        <dbReference type="Google" id="ProtNLM"/>
    </source>
</evidence>
<gene>
    <name evidence="3" type="ORF">CFX1CAM_1043</name>
</gene>
<sequence length="347" mass="36948">MARIFDVVEYPKEMMDEIVHRFPETGVADLRIGSQVIVRESQSVVFMRDGRALDVFGPGRHTITTANIPGLVGLIGKAFGDRTPFTAEVFYISMREFADQKWGTPQPIIVRNPGVGLGVALLQGFGTYSFQVADPQQFVTQIVGAQGFYRTSDIENRLRMMLLAKLTDLLGETTAKSNVLELIGLTNELSAGVRAKAQDDFRAIGLDLKSFYIGNLKPSEKSAEELRAMGMLDMQTYTQLQAADAMRDAAQNPAGGAGLTAGIGAGIGIGNVLTDALSGASRPAAATPAAGGAGVMPDVMTPAEAAEFLKVSAEDVVAAIEAGDLQARKIGTAYRISKEALQEFLKG</sequence>
<dbReference type="PANTHER" id="PTHR37826:SF2">
    <property type="entry name" value="ZINC-RIBBON DOMAIN-CONTAINING PROTEIN"/>
    <property type="match status" value="1"/>
</dbReference>
<dbReference type="Pfam" id="PF13421">
    <property type="entry name" value="Band_7_1"/>
    <property type="match status" value="1"/>
</dbReference>
<dbReference type="InterPro" id="IPR010093">
    <property type="entry name" value="SinI_DNA-bd"/>
</dbReference>